<dbReference type="AlphaFoldDB" id="A0AB37ZDN5"/>
<evidence type="ECO:0000313" key="2">
    <source>
        <dbReference type="Proteomes" id="UP000242418"/>
    </source>
</evidence>
<accession>A0AB37ZDN5</accession>
<gene>
    <name evidence="1" type="ORF">SAMN05216370_0053</name>
</gene>
<dbReference type="RefSeq" id="WP_090256239.1">
    <property type="nucleotide sequence ID" value="NZ_FMTL01000011.1"/>
</dbReference>
<comment type="caution">
    <text evidence="1">The sequence shown here is derived from an EMBL/GenBank/DDBJ whole genome shotgun (WGS) entry which is preliminary data.</text>
</comment>
<dbReference type="EMBL" id="FMTL01000011">
    <property type="protein sequence ID" value="SCW89598.1"/>
    <property type="molecule type" value="Genomic_DNA"/>
</dbReference>
<sequence>MTEAEKWAEYDRTEHALGILISHFSACIYAEKKGGVPDQEQIEEWRNKRSELMQLRRTLTVEDMATIGLVNKTYVPKAQAVIRQTRHAVELGKE</sequence>
<reference evidence="1 2" key="1">
    <citation type="submission" date="2016-10" db="EMBL/GenBank/DDBJ databases">
        <authorList>
            <person name="Varghese N."/>
            <person name="Submissions S."/>
        </authorList>
    </citation>
    <scope>NUCLEOTIDE SEQUENCE [LARGE SCALE GENOMIC DNA]</scope>
    <source>
        <strain evidence="1 2">DSM 17833</strain>
    </source>
</reference>
<organism evidence="1 2">
    <name type="scientific">Pseudomonas peli</name>
    <dbReference type="NCBI Taxonomy" id="592361"/>
    <lineage>
        <taxon>Bacteria</taxon>
        <taxon>Pseudomonadati</taxon>
        <taxon>Pseudomonadota</taxon>
        <taxon>Gammaproteobacteria</taxon>
        <taxon>Pseudomonadales</taxon>
        <taxon>Pseudomonadaceae</taxon>
        <taxon>Pseudomonas</taxon>
    </lineage>
</organism>
<evidence type="ECO:0000313" key="1">
    <source>
        <dbReference type="EMBL" id="SCW89598.1"/>
    </source>
</evidence>
<name>A0AB37ZDN5_9PSED</name>
<dbReference type="Proteomes" id="UP000242418">
    <property type="component" value="Unassembled WGS sequence"/>
</dbReference>
<protein>
    <submittedName>
        <fullName evidence="1">Uncharacterized protein</fullName>
    </submittedName>
</protein>
<proteinExistence type="predicted"/>
<keyword evidence="2" id="KW-1185">Reference proteome</keyword>